<feature type="chain" id="PRO_5005894309" evidence="3">
    <location>
        <begin position="22"/>
        <end position="599"/>
    </location>
</feature>
<keyword evidence="4" id="KW-1185">Reference proteome</keyword>
<organism evidence="4 5">
    <name type="scientific">Strongyloides papillosus</name>
    <name type="common">Intestinal threadworm</name>
    <dbReference type="NCBI Taxonomy" id="174720"/>
    <lineage>
        <taxon>Eukaryota</taxon>
        <taxon>Metazoa</taxon>
        <taxon>Ecdysozoa</taxon>
        <taxon>Nematoda</taxon>
        <taxon>Chromadorea</taxon>
        <taxon>Rhabditida</taxon>
        <taxon>Tylenchina</taxon>
        <taxon>Panagrolaimomorpha</taxon>
        <taxon>Strongyloidoidea</taxon>
        <taxon>Strongyloididae</taxon>
        <taxon>Strongyloides</taxon>
    </lineage>
</organism>
<evidence type="ECO:0000256" key="3">
    <source>
        <dbReference type="SAM" id="SignalP"/>
    </source>
</evidence>
<evidence type="ECO:0000256" key="1">
    <source>
        <dbReference type="SAM" id="MobiDB-lite"/>
    </source>
</evidence>
<feature type="compositionally biased region" description="Basic and acidic residues" evidence="1">
    <location>
        <begin position="561"/>
        <end position="574"/>
    </location>
</feature>
<sequence>MAKLLYLFLVWTISICTFVKCNEDQDISFKLEYSFTDFNKNTIQNGSVIGEKQKSKVFTTKCETIETKLFLFKIPPTPYSNDYGLRRNTKLEFSYSGGTVKNVRFPKGPNNTLGLDTLYDNIQCNLNYCKMGAFYYKTKSYEVFDLRDPPKYDGIFYVAYEATEENKFLFLMYLSKNLDKDVLDVVVCPHETWISKHSLSEYVVDKNDIIPFPKKNESDEYYHYYKISHYQDNSSETFLKCGHINQLFLPKIDVGYVWGSKEKKELQHIRNPFTFTFKNEVLTIDSNNSLSHHQFGYLLNSSLIVYHVLSPENNYIANTTIVGRYKNDSKLFSGQKVFVLPLDEYKRLNNVVEHWKTGYSFRLHPQFLVPNIETTLRLKVNGVVQKFKTAINSESMDTYTVDLKGMNNGPIGCHAVPDNMNHSMFEDFYEKRYQTDLFIVDEKTNKSIKVNNTKSLVSNSIYKCVLNEETSNRTELKANDIKETKFIIHLIRSINSDKHVHPIESNISIGIIFGVIICAYITVILFLTLGLVIYKILQLKEKKAKTTLIPKKLQSTPKSSSEIKSDSDISRIQEKSVSAGSENSVKTSTTLTENPCTSY</sequence>
<feature type="region of interest" description="Disordered" evidence="1">
    <location>
        <begin position="554"/>
        <end position="599"/>
    </location>
</feature>
<protein>
    <submittedName>
        <fullName evidence="5">6-cysteine protein</fullName>
    </submittedName>
</protein>
<dbReference type="WBParaSite" id="SPAL_0000495700.1">
    <property type="protein sequence ID" value="SPAL_0000495700.1"/>
    <property type="gene ID" value="SPAL_0000495700"/>
</dbReference>
<dbReference type="AlphaFoldDB" id="A0A0N5BG49"/>
<feature type="signal peptide" evidence="3">
    <location>
        <begin position="1"/>
        <end position="21"/>
    </location>
</feature>
<keyword evidence="2" id="KW-0472">Membrane</keyword>
<keyword evidence="3" id="KW-0732">Signal</keyword>
<reference evidence="5" key="1">
    <citation type="submission" date="2017-02" db="UniProtKB">
        <authorList>
            <consortium name="WormBaseParasite"/>
        </authorList>
    </citation>
    <scope>IDENTIFICATION</scope>
</reference>
<name>A0A0N5BG49_STREA</name>
<evidence type="ECO:0000313" key="5">
    <source>
        <dbReference type="WBParaSite" id="SPAL_0000495700.1"/>
    </source>
</evidence>
<feature type="transmembrane region" description="Helical" evidence="2">
    <location>
        <begin position="507"/>
        <end position="534"/>
    </location>
</feature>
<feature type="compositionally biased region" description="Polar residues" evidence="1">
    <location>
        <begin position="575"/>
        <end position="599"/>
    </location>
</feature>
<proteinExistence type="predicted"/>
<evidence type="ECO:0000313" key="4">
    <source>
        <dbReference type="Proteomes" id="UP000046392"/>
    </source>
</evidence>
<dbReference type="Proteomes" id="UP000046392">
    <property type="component" value="Unplaced"/>
</dbReference>
<keyword evidence="2" id="KW-0812">Transmembrane</keyword>
<keyword evidence="2" id="KW-1133">Transmembrane helix</keyword>
<accession>A0A0N5BG49</accession>
<evidence type="ECO:0000256" key="2">
    <source>
        <dbReference type="SAM" id="Phobius"/>
    </source>
</evidence>